<proteinExistence type="predicted"/>
<accession>A0AA39QDW0</accession>
<evidence type="ECO:0000313" key="1">
    <source>
        <dbReference type="EMBL" id="KAK0501092.1"/>
    </source>
</evidence>
<sequence>MRDSHVINDLHVSRFGSGYPGLTHYINVSHYFVLKSRQTSTLKRQLYLRRALLATLAQASPPLQFCAGSGGAGSSTLPTSDACGKLTQCTAKAVGMHGCIDVLVHADYHEASDLNSPGSHHVQKTGEDSKIVMHSGNASIKRSRVERRMNPQVLIDPAILASLSTICAIVDPALGRYYYPMGAPCLHGDDRSEDNPSLNGLITWAYVRALQSAFIYSDKDNGSVGEEGPRRIRTFSPTRRGLTQDSMVFSVNSGLEGMHTEEIPNEAKTKKKALLGLKQKAHCTHGCFHIYIHL</sequence>
<protein>
    <submittedName>
        <fullName evidence="1">Uncharacterized protein</fullName>
    </submittedName>
</protein>
<keyword evidence="2" id="KW-1185">Reference proteome</keyword>
<organism evidence="1 2">
    <name type="scientific">Armillaria luteobubalina</name>
    <dbReference type="NCBI Taxonomy" id="153913"/>
    <lineage>
        <taxon>Eukaryota</taxon>
        <taxon>Fungi</taxon>
        <taxon>Dikarya</taxon>
        <taxon>Basidiomycota</taxon>
        <taxon>Agaricomycotina</taxon>
        <taxon>Agaricomycetes</taxon>
        <taxon>Agaricomycetidae</taxon>
        <taxon>Agaricales</taxon>
        <taxon>Marasmiineae</taxon>
        <taxon>Physalacriaceae</taxon>
        <taxon>Armillaria</taxon>
    </lineage>
</organism>
<reference evidence="1" key="1">
    <citation type="submission" date="2023-06" db="EMBL/GenBank/DDBJ databases">
        <authorList>
            <consortium name="Lawrence Berkeley National Laboratory"/>
            <person name="Ahrendt S."/>
            <person name="Sahu N."/>
            <person name="Indic B."/>
            <person name="Wong-Bajracharya J."/>
            <person name="Merenyi Z."/>
            <person name="Ke H.-M."/>
            <person name="Monk M."/>
            <person name="Kocsube S."/>
            <person name="Drula E."/>
            <person name="Lipzen A."/>
            <person name="Balint B."/>
            <person name="Henrissat B."/>
            <person name="Andreopoulos B."/>
            <person name="Martin F.M."/>
            <person name="Harder C.B."/>
            <person name="Rigling D."/>
            <person name="Ford K.L."/>
            <person name="Foster G.D."/>
            <person name="Pangilinan J."/>
            <person name="Papanicolaou A."/>
            <person name="Barry K."/>
            <person name="LaButti K."/>
            <person name="Viragh M."/>
            <person name="Koriabine M."/>
            <person name="Yan M."/>
            <person name="Riley R."/>
            <person name="Champramary S."/>
            <person name="Plett K.L."/>
            <person name="Tsai I.J."/>
            <person name="Slot J."/>
            <person name="Sipos G."/>
            <person name="Plett J."/>
            <person name="Nagy L.G."/>
            <person name="Grigoriev I.V."/>
        </authorList>
    </citation>
    <scope>NUCLEOTIDE SEQUENCE</scope>
    <source>
        <strain evidence="1">HWK02</strain>
    </source>
</reference>
<dbReference type="EMBL" id="JAUEPU010000007">
    <property type="protein sequence ID" value="KAK0501092.1"/>
    <property type="molecule type" value="Genomic_DNA"/>
</dbReference>
<evidence type="ECO:0000313" key="2">
    <source>
        <dbReference type="Proteomes" id="UP001175228"/>
    </source>
</evidence>
<name>A0AA39QDW0_9AGAR</name>
<gene>
    <name evidence="1" type="ORF">EDD18DRAFT_1435520</name>
</gene>
<comment type="caution">
    <text evidence="1">The sequence shown here is derived from an EMBL/GenBank/DDBJ whole genome shotgun (WGS) entry which is preliminary data.</text>
</comment>
<dbReference type="AlphaFoldDB" id="A0AA39QDW0"/>
<dbReference type="Proteomes" id="UP001175228">
    <property type="component" value="Unassembled WGS sequence"/>
</dbReference>